<dbReference type="Proteomes" id="UP001648503">
    <property type="component" value="Unassembled WGS sequence"/>
</dbReference>
<feature type="compositionally biased region" description="Acidic residues" evidence="1">
    <location>
        <begin position="178"/>
        <end position="188"/>
    </location>
</feature>
<protein>
    <recommendedName>
        <fullName evidence="5">RxLR effector protein</fullName>
    </recommendedName>
</protein>
<keyword evidence="4" id="KW-1185">Reference proteome</keyword>
<feature type="region of interest" description="Disordered" evidence="1">
    <location>
        <begin position="45"/>
        <end position="199"/>
    </location>
</feature>
<accession>A0ABQ8F4N8</accession>
<feature type="compositionally biased region" description="Basic and acidic residues" evidence="1">
    <location>
        <begin position="74"/>
        <end position="83"/>
    </location>
</feature>
<feature type="chain" id="PRO_5045437033" description="RxLR effector protein" evidence="2">
    <location>
        <begin position="25"/>
        <end position="220"/>
    </location>
</feature>
<dbReference type="EMBL" id="JAFCIX010000390">
    <property type="protein sequence ID" value="KAH6592112.1"/>
    <property type="molecule type" value="Genomic_DNA"/>
</dbReference>
<organism evidence="3 4">
    <name type="scientific">Batrachochytrium salamandrivorans</name>
    <dbReference type="NCBI Taxonomy" id="1357716"/>
    <lineage>
        <taxon>Eukaryota</taxon>
        <taxon>Fungi</taxon>
        <taxon>Fungi incertae sedis</taxon>
        <taxon>Chytridiomycota</taxon>
        <taxon>Chytridiomycota incertae sedis</taxon>
        <taxon>Chytridiomycetes</taxon>
        <taxon>Rhizophydiales</taxon>
        <taxon>Rhizophydiales incertae sedis</taxon>
        <taxon>Batrachochytrium</taxon>
    </lineage>
</organism>
<keyword evidence="2" id="KW-0732">Signal</keyword>
<reference evidence="3 4" key="1">
    <citation type="submission" date="2021-02" db="EMBL/GenBank/DDBJ databases">
        <title>Variation within the Batrachochytrium salamandrivorans European outbreak.</title>
        <authorList>
            <person name="Kelly M."/>
            <person name="Pasmans F."/>
            <person name="Shea T.P."/>
            <person name="Munoz J.F."/>
            <person name="Carranza S."/>
            <person name="Cuomo C.A."/>
            <person name="Martel A."/>
        </authorList>
    </citation>
    <scope>NUCLEOTIDE SEQUENCE [LARGE SCALE GENOMIC DNA]</scope>
    <source>
        <strain evidence="3 4">AMFP18/2</strain>
    </source>
</reference>
<proteinExistence type="predicted"/>
<feature type="compositionally biased region" description="Basic and acidic residues" evidence="1">
    <location>
        <begin position="91"/>
        <end position="101"/>
    </location>
</feature>
<evidence type="ECO:0000256" key="1">
    <source>
        <dbReference type="SAM" id="MobiDB-lite"/>
    </source>
</evidence>
<name>A0ABQ8F4N8_9FUNG</name>
<evidence type="ECO:0008006" key="5">
    <source>
        <dbReference type="Google" id="ProtNLM"/>
    </source>
</evidence>
<evidence type="ECO:0000313" key="3">
    <source>
        <dbReference type="EMBL" id="KAH6592112.1"/>
    </source>
</evidence>
<sequence>MKLAAATIFSLVAIVTYAPPAAYAENRVGMHYNEIDTPVMTHLEKRAGDQQDPPETTEDTQNQSISATTSQSTKDSRDTRDIENSNNTDLDYPRYRPHDNGPDSVLASKKEFDQPDTTNKETNSRLDSDSGTTEEEAPHEEPETGAPVYTHDPYESMDEDAEAEPSRLPKGILRKDDESEDDDSEDDDSKSKGSSRSKIFAKIRRSSLKRLREQIKECSV</sequence>
<comment type="caution">
    <text evidence="3">The sequence shown here is derived from an EMBL/GenBank/DDBJ whole genome shotgun (WGS) entry which is preliminary data.</text>
</comment>
<feature type="compositionally biased region" description="Basic and acidic residues" evidence="1">
    <location>
        <begin position="108"/>
        <end position="128"/>
    </location>
</feature>
<feature type="compositionally biased region" description="Polar residues" evidence="1">
    <location>
        <begin position="59"/>
        <end position="73"/>
    </location>
</feature>
<evidence type="ECO:0000256" key="2">
    <source>
        <dbReference type="SAM" id="SignalP"/>
    </source>
</evidence>
<evidence type="ECO:0000313" key="4">
    <source>
        <dbReference type="Proteomes" id="UP001648503"/>
    </source>
</evidence>
<feature type="signal peptide" evidence="2">
    <location>
        <begin position="1"/>
        <end position="24"/>
    </location>
</feature>
<gene>
    <name evidence="3" type="ORF">BASA50_008258</name>
</gene>